<evidence type="ECO:0000256" key="1">
    <source>
        <dbReference type="SAM" id="MobiDB-lite"/>
    </source>
</evidence>
<proteinExistence type="predicted"/>
<keyword evidence="3" id="KW-1185">Reference proteome</keyword>
<evidence type="ECO:0000313" key="2">
    <source>
        <dbReference type="EMBL" id="KAJ7719448.1"/>
    </source>
</evidence>
<accession>A0AAD7MIZ1</accession>
<feature type="compositionally biased region" description="Gly residues" evidence="1">
    <location>
        <begin position="209"/>
        <end position="220"/>
    </location>
</feature>
<dbReference type="AlphaFoldDB" id="A0AAD7MIZ1"/>
<evidence type="ECO:0000313" key="3">
    <source>
        <dbReference type="Proteomes" id="UP001215280"/>
    </source>
</evidence>
<feature type="region of interest" description="Disordered" evidence="1">
    <location>
        <begin position="161"/>
        <end position="220"/>
    </location>
</feature>
<organism evidence="2 3">
    <name type="scientific">Mycena maculata</name>
    <dbReference type="NCBI Taxonomy" id="230809"/>
    <lineage>
        <taxon>Eukaryota</taxon>
        <taxon>Fungi</taxon>
        <taxon>Dikarya</taxon>
        <taxon>Basidiomycota</taxon>
        <taxon>Agaricomycotina</taxon>
        <taxon>Agaricomycetes</taxon>
        <taxon>Agaricomycetidae</taxon>
        <taxon>Agaricales</taxon>
        <taxon>Marasmiineae</taxon>
        <taxon>Mycenaceae</taxon>
        <taxon>Mycena</taxon>
    </lineage>
</organism>
<dbReference type="Proteomes" id="UP001215280">
    <property type="component" value="Unassembled WGS sequence"/>
</dbReference>
<gene>
    <name evidence="2" type="ORF">DFH07DRAFT_761132</name>
</gene>
<name>A0AAD7MIZ1_9AGAR</name>
<reference evidence="2" key="1">
    <citation type="submission" date="2023-03" db="EMBL/GenBank/DDBJ databases">
        <title>Massive genome expansion in bonnet fungi (Mycena s.s.) driven by repeated elements and novel gene families across ecological guilds.</title>
        <authorList>
            <consortium name="Lawrence Berkeley National Laboratory"/>
            <person name="Harder C.B."/>
            <person name="Miyauchi S."/>
            <person name="Viragh M."/>
            <person name="Kuo A."/>
            <person name="Thoen E."/>
            <person name="Andreopoulos B."/>
            <person name="Lu D."/>
            <person name="Skrede I."/>
            <person name="Drula E."/>
            <person name="Henrissat B."/>
            <person name="Morin E."/>
            <person name="Kohler A."/>
            <person name="Barry K."/>
            <person name="LaButti K."/>
            <person name="Morin E."/>
            <person name="Salamov A."/>
            <person name="Lipzen A."/>
            <person name="Mereny Z."/>
            <person name="Hegedus B."/>
            <person name="Baldrian P."/>
            <person name="Stursova M."/>
            <person name="Weitz H."/>
            <person name="Taylor A."/>
            <person name="Grigoriev I.V."/>
            <person name="Nagy L.G."/>
            <person name="Martin F."/>
            <person name="Kauserud H."/>
        </authorList>
    </citation>
    <scope>NUCLEOTIDE SEQUENCE</scope>
    <source>
        <strain evidence="2">CBHHK188m</strain>
    </source>
</reference>
<feature type="compositionally biased region" description="Basic and acidic residues" evidence="1">
    <location>
        <begin position="177"/>
        <end position="193"/>
    </location>
</feature>
<protein>
    <submittedName>
        <fullName evidence="2">Uncharacterized protein</fullName>
    </submittedName>
</protein>
<comment type="caution">
    <text evidence="2">The sequence shown here is derived from an EMBL/GenBank/DDBJ whole genome shotgun (WGS) entry which is preliminary data.</text>
</comment>
<sequence>MVGFALFSRGHVHDSAIPVIIESWGALDFFREVLKRDPTDVSTLFELWCVSREKGAWGDTLLGMQKECTEMIKTGLVAAAKKTKVAMNYENYIKSLVEGKNLGLVGWPEGVEFKRMSKQSAVGPLRILRDALKAGTCRWKVLTPTEKARLIAQFKEMVESGEATEKVRKPKAKAQAKKGEGARGKKSMREAAQKKKARAGGRVERGGRGGRGGTGARKEG</sequence>
<dbReference type="EMBL" id="JARJLG010000292">
    <property type="protein sequence ID" value="KAJ7719448.1"/>
    <property type="molecule type" value="Genomic_DNA"/>
</dbReference>